<dbReference type="InterPro" id="IPR037012">
    <property type="entry name" value="NanQ/TabA/YiaL_sf"/>
</dbReference>
<dbReference type="NCBIfam" id="TIGR00022">
    <property type="entry name" value="YhcH/YjgK/YiaL family protein"/>
    <property type="match status" value="1"/>
</dbReference>
<organism evidence="1 2">
    <name type="scientific">Candidatus Pantoea multigeneris</name>
    <dbReference type="NCBI Taxonomy" id="2608357"/>
    <lineage>
        <taxon>Bacteria</taxon>
        <taxon>Pseudomonadati</taxon>
        <taxon>Pseudomonadota</taxon>
        <taxon>Gammaproteobacteria</taxon>
        <taxon>Enterobacterales</taxon>
        <taxon>Erwiniaceae</taxon>
        <taxon>Pantoea</taxon>
    </lineage>
</organism>
<dbReference type="Gene3D" id="2.60.120.370">
    <property type="entry name" value="YhcH/YjgK/YiaL"/>
    <property type="match status" value="1"/>
</dbReference>
<dbReference type="Proteomes" id="UP001515683">
    <property type="component" value="Unassembled WGS sequence"/>
</dbReference>
<dbReference type="PANTHER" id="PTHR34986">
    <property type="entry name" value="EVOLVED BETA-GALACTOSIDASE SUBUNIT BETA"/>
    <property type="match status" value="1"/>
</dbReference>
<dbReference type="Pfam" id="PF04074">
    <property type="entry name" value="DUF386"/>
    <property type="match status" value="1"/>
</dbReference>
<proteinExistence type="predicted"/>
<reference evidence="1 2" key="1">
    <citation type="journal article" date="2019" name="bioRxiv">
        <title>Bacteria contribute to plant secondary compound degradation in a generalist herbivore system.</title>
        <authorList>
            <person name="Francoeur C.B."/>
            <person name="Khadempour L."/>
            <person name="Moreira-Soto R.D."/>
            <person name="Gotting K."/>
            <person name="Book A.J."/>
            <person name="Pinto-Tomas A.A."/>
            <person name="Keefover-Ring K."/>
            <person name="Currie C.R."/>
        </authorList>
    </citation>
    <scope>NUCLEOTIDE SEQUENCE [LARGE SCALE GENOMIC DNA]</scope>
    <source>
        <strain evidence="1">Acro-835</strain>
    </source>
</reference>
<sequence length="156" mass="17762">MIIDALQHALENPLYPAIIRQTLQQIQLRQPDELPPGKYLIDGDEIFFSVMEAETRDINLQLPEFHRKYIDIHLVLTGEEIIGTGTSALTRSLIEPFDESKDLGFCHSIDSETLVHLQRGELAIIFPLELHRPMCTLSVAQPLRKIVVKINQALLK</sequence>
<protein>
    <submittedName>
        <fullName evidence="1">DUF386 domain-containing protein</fullName>
    </submittedName>
</protein>
<keyword evidence="2" id="KW-1185">Reference proteome</keyword>
<gene>
    <name evidence="1" type="ORF">F3J40_20025</name>
</gene>
<dbReference type="SUPFAM" id="SSF51197">
    <property type="entry name" value="Clavaminate synthase-like"/>
    <property type="match status" value="1"/>
</dbReference>
<dbReference type="RefSeq" id="WP_167017475.1">
    <property type="nucleotide sequence ID" value="NZ_VWXF01000010.1"/>
</dbReference>
<dbReference type="InterPro" id="IPR004375">
    <property type="entry name" value="NanQ/TabA/YiaL"/>
</dbReference>
<accession>A0ABX0REU5</accession>
<comment type="caution">
    <text evidence="1">The sequence shown here is derived from an EMBL/GenBank/DDBJ whole genome shotgun (WGS) entry which is preliminary data.</text>
</comment>
<name>A0ABX0REU5_9GAMM</name>
<dbReference type="EMBL" id="VWXF01000010">
    <property type="protein sequence ID" value="NIF23873.1"/>
    <property type="molecule type" value="Genomic_DNA"/>
</dbReference>
<dbReference type="PANTHER" id="PTHR34986:SF1">
    <property type="entry name" value="PROTEIN YIAL"/>
    <property type="match status" value="1"/>
</dbReference>
<evidence type="ECO:0000313" key="2">
    <source>
        <dbReference type="Proteomes" id="UP001515683"/>
    </source>
</evidence>
<evidence type="ECO:0000313" key="1">
    <source>
        <dbReference type="EMBL" id="NIF23873.1"/>
    </source>
</evidence>